<name>A0A532V7J1_UNCT6</name>
<dbReference type="Pfam" id="PF02789">
    <property type="entry name" value="Peptidase_M17_N"/>
    <property type="match status" value="1"/>
</dbReference>
<evidence type="ECO:0000256" key="3">
    <source>
        <dbReference type="ARBA" id="ARBA00009528"/>
    </source>
</evidence>
<evidence type="ECO:0000256" key="7">
    <source>
        <dbReference type="HAMAP-Rule" id="MF_00181"/>
    </source>
</evidence>
<dbReference type="SUPFAM" id="SSF52949">
    <property type="entry name" value="Macro domain-like"/>
    <property type="match status" value="1"/>
</dbReference>
<comment type="similarity">
    <text evidence="3 7">Belongs to the peptidase M17 family.</text>
</comment>
<sequence>MKVEVKQGDVTSFASPLLMVNLFKGVKHPGGATGAVDQALGGAISKALAAGEMEGKLGETLLFHTDGKIPAERVLVVGLGEAEKFGPEEARRAAASAIWAAEKLSAKEAATIVHGAGIGGIQPQSAAEATAIGSLLAAYRFDKYKEEKEQQKPRVENLAIIEREAAKIASFKKGVKRAEVIAWAQNLARDLVNEPSNAMTPVEFSKRVQEAGSQAGAEVTVHDEAWIQEKGMSLLWGVAKGSEHPPRLVVIRYKGAGDKAPWIGIVGKGVMFDSGGISLKKPQGMEGMKGDMGGGAAVAGALLAVAKLGVKRNVLGIIPAVMNSPGGGAQNPGDIVCGLDGPAVEIISTDAEGRLILADGLSYARELGAGYLVDIATLTGASVVALGTKVAGIFATDEKLEKLLMDNVSQTGERLWPMPMFDEYNKQLESTAAGIKNTGGRDAGAITAAKFLEHFTDKKPWAHIDIAAKEMADKPYSCYRKGATGFGMRTLLRFVERWEG</sequence>
<keyword evidence="7" id="KW-0479">Metal-binding</keyword>
<comment type="caution">
    <text evidence="9">The sequence shown here is derived from an EMBL/GenBank/DDBJ whole genome shotgun (WGS) entry which is preliminary data.</text>
</comment>
<comment type="function">
    <text evidence="7">Presumably involved in the processing and regular turnover of intracellular proteins. Catalyzes the removal of unsubstituted N-terminal amino acids from various peptides.</text>
</comment>
<dbReference type="GO" id="GO:0030145">
    <property type="term" value="F:manganese ion binding"/>
    <property type="evidence" value="ECO:0007669"/>
    <property type="project" value="UniProtKB-UniRule"/>
</dbReference>
<feature type="binding site" evidence="7">
    <location>
        <position position="352"/>
    </location>
    <ligand>
        <name>Mn(2+)</name>
        <dbReference type="ChEBI" id="CHEBI:29035"/>
        <label>2</label>
    </ligand>
</feature>
<dbReference type="Gene3D" id="3.40.220.10">
    <property type="entry name" value="Leucine Aminopeptidase, subunit E, domain 1"/>
    <property type="match status" value="1"/>
</dbReference>
<comment type="subcellular location">
    <subcellularLocation>
        <location evidence="7">Cytoplasm</location>
    </subcellularLocation>
</comment>
<proteinExistence type="inferred from homology"/>
<keyword evidence="7" id="KW-0963">Cytoplasm</keyword>
<feature type="binding site" evidence="7">
    <location>
        <position position="273"/>
    </location>
    <ligand>
        <name>Mn(2+)</name>
        <dbReference type="ChEBI" id="CHEBI:29035"/>
        <label>1</label>
    </ligand>
</feature>
<comment type="cofactor">
    <cofactor evidence="7">
        <name>Mn(2+)</name>
        <dbReference type="ChEBI" id="CHEBI:29035"/>
    </cofactor>
    <text evidence="7">Binds 2 manganese ions per subunit.</text>
</comment>
<dbReference type="GO" id="GO:0070006">
    <property type="term" value="F:metalloaminopeptidase activity"/>
    <property type="evidence" value="ECO:0007669"/>
    <property type="project" value="InterPro"/>
</dbReference>
<comment type="catalytic activity">
    <reaction evidence="2 7">
        <text>Release of an N-terminal amino acid, preferentially leucine, but not glutamic or aspartic acids.</text>
        <dbReference type="EC" id="3.4.11.10"/>
    </reaction>
</comment>
<evidence type="ECO:0000256" key="6">
    <source>
        <dbReference type="ARBA" id="ARBA00022801"/>
    </source>
</evidence>
<dbReference type="GO" id="GO:0006508">
    <property type="term" value="P:proteolysis"/>
    <property type="evidence" value="ECO:0007669"/>
    <property type="project" value="UniProtKB-KW"/>
</dbReference>
<evidence type="ECO:0000256" key="4">
    <source>
        <dbReference type="ARBA" id="ARBA00022438"/>
    </source>
</evidence>
<comment type="catalytic activity">
    <reaction evidence="1 7">
        <text>Release of an N-terminal amino acid, Xaa-|-Yaa-, in which Xaa is preferably Leu, but may be other amino acids including Pro although not Arg or Lys, and Yaa may be Pro. Amino acid amides and methyl esters are also readily hydrolyzed, but rates on arylamides are exceedingly low.</text>
        <dbReference type="EC" id="3.4.11.1"/>
    </reaction>
</comment>
<dbReference type="EC" id="3.4.11.1" evidence="7"/>
<keyword evidence="6 7" id="KW-0378">Hydrolase</keyword>
<dbReference type="PANTHER" id="PTHR11963">
    <property type="entry name" value="LEUCINE AMINOPEPTIDASE-RELATED"/>
    <property type="match status" value="1"/>
</dbReference>
<dbReference type="PANTHER" id="PTHR11963:SF23">
    <property type="entry name" value="CYTOSOL AMINOPEPTIDASE"/>
    <property type="match status" value="1"/>
</dbReference>
<evidence type="ECO:0000256" key="1">
    <source>
        <dbReference type="ARBA" id="ARBA00000135"/>
    </source>
</evidence>
<feature type="binding site" evidence="7">
    <location>
        <position position="350"/>
    </location>
    <ligand>
        <name>Mn(2+)</name>
        <dbReference type="ChEBI" id="CHEBI:29035"/>
        <label>1</label>
    </ligand>
</feature>
<protein>
    <recommendedName>
        <fullName evidence="7">Probable cytosol aminopeptidase</fullName>
        <ecNumber evidence="7">3.4.11.1</ecNumber>
    </recommendedName>
    <alternativeName>
        <fullName evidence="7">Leucine aminopeptidase</fullName>
        <shortName evidence="7">LAP</shortName>
        <ecNumber evidence="7">3.4.11.10</ecNumber>
    </alternativeName>
    <alternativeName>
        <fullName evidence="7">Leucyl aminopeptidase</fullName>
    </alternativeName>
</protein>
<dbReference type="InterPro" id="IPR011356">
    <property type="entry name" value="Leucine_aapep/pepB"/>
</dbReference>
<feature type="binding site" evidence="7">
    <location>
        <position position="291"/>
    </location>
    <ligand>
        <name>Mn(2+)</name>
        <dbReference type="ChEBI" id="CHEBI:29035"/>
        <label>2</label>
    </ligand>
</feature>
<evidence type="ECO:0000259" key="8">
    <source>
        <dbReference type="PROSITE" id="PS00631"/>
    </source>
</evidence>
<dbReference type="Gene3D" id="3.40.630.10">
    <property type="entry name" value="Zn peptidases"/>
    <property type="match status" value="1"/>
</dbReference>
<reference evidence="9 10" key="1">
    <citation type="submission" date="2017-06" db="EMBL/GenBank/DDBJ databases">
        <title>Novel microbial phyla capable of carbon fixation and sulfur reduction in deep-sea sediments.</title>
        <authorList>
            <person name="Huang J."/>
            <person name="Baker B."/>
            <person name="Wang Y."/>
        </authorList>
    </citation>
    <scope>NUCLEOTIDE SEQUENCE [LARGE SCALE GENOMIC DNA]</scope>
    <source>
        <strain evidence="9">B3_TA06</strain>
    </source>
</reference>
<evidence type="ECO:0000256" key="5">
    <source>
        <dbReference type="ARBA" id="ARBA00022670"/>
    </source>
</evidence>
<feature type="active site" evidence="7">
    <location>
        <position position="280"/>
    </location>
</feature>
<gene>
    <name evidence="7" type="primary">pepA</name>
    <name evidence="9" type="ORF">CEE36_05260</name>
</gene>
<dbReference type="EMBL" id="NJBO01000006">
    <property type="protein sequence ID" value="TKJ43160.1"/>
    <property type="molecule type" value="Genomic_DNA"/>
</dbReference>
<dbReference type="NCBIfam" id="NF002073">
    <property type="entry name" value="PRK00913.1-2"/>
    <property type="match status" value="1"/>
</dbReference>
<dbReference type="CDD" id="cd00433">
    <property type="entry name" value="Peptidase_M17"/>
    <property type="match status" value="1"/>
</dbReference>
<keyword evidence="7" id="KW-0464">Manganese</keyword>
<dbReference type="InterPro" id="IPR008283">
    <property type="entry name" value="Peptidase_M17_N"/>
</dbReference>
<feature type="binding site" evidence="7">
    <location>
        <position position="352"/>
    </location>
    <ligand>
        <name>Mn(2+)</name>
        <dbReference type="ChEBI" id="CHEBI:29035"/>
        <label>1</label>
    </ligand>
</feature>
<feature type="binding site" evidence="7">
    <location>
        <position position="273"/>
    </location>
    <ligand>
        <name>Mn(2+)</name>
        <dbReference type="ChEBI" id="CHEBI:29035"/>
        <label>2</label>
    </ligand>
</feature>
<keyword evidence="5 7" id="KW-0645">Protease</keyword>
<feature type="domain" description="Cytosol aminopeptidase" evidence="8">
    <location>
        <begin position="348"/>
        <end position="355"/>
    </location>
</feature>
<dbReference type="GO" id="GO:0005737">
    <property type="term" value="C:cytoplasm"/>
    <property type="evidence" value="ECO:0007669"/>
    <property type="project" value="UniProtKB-SubCell"/>
</dbReference>
<evidence type="ECO:0000313" key="9">
    <source>
        <dbReference type="EMBL" id="TKJ43160.1"/>
    </source>
</evidence>
<organism evidence="9 10">
    <name type="scientific">candidate division TA06 bacterium B3_TA06</name>
    <dbReference type="NCBI Taxonomy" id="2012487"/>
    <lineage>
        <taxon>Bacteria</taxon>
        <taxon>Bacteria division TA06</taxon>
    </lineage>
</organism>
<accession>A0A532V7J1</accession>
<evidence type="ECO:0000256" key="2">
    <source>
        <dbReference type="ARBA" id="ARBA00000967"/>
    </source>
</evidence>
<dbReference type="Proteomes" id="UP000317778">
    <property type="component" value="Unassembled WGS sequence"/>
</dbReference>
<dbReference type="NCBIfam" id="NF002074">
    <property type="entry name" value="PRK00913.1-4"/>
    <property type="match status" value="1"/>
</dbReference>
<dbReference type="InterPro" id="IPR000819">
    <property type="entry name" value="Peptidase_M17_C"/>
</dbReference>
<dbReference type="Pfam" id="PF00883">
    <property type="entry name" value="Peptidase_M17"/>
    <property type="match status" value="1"/>
</dbReference>
<dbReference type="PRINTS" id="PR00481">
    <property type="entry name" value="LAMNOPPTDASE"/>
</dbReference>
<dbReference type="SUPFAM" id="SSF53187">
    <property type="entry name" value="Zn-dependent exopeptidases"/>
    <property type="match status" value="1"/>
</dbReference>
<dbReference type="EC" id="3.4.11.10" evidence="7"/>
<dbReference type="PROSITE" id="PS00631">
    <property type="entry name" value="CYTOSOL_AP"/>
    <property type="match status" value="1"/>
</dbReference>
<feature type="active site" evidence="7">
    <location>
        <position position="354"/>
    </location>
</feature>
<dbReference type="InterPro" id="IPR043472">
    <property type="entry name" value="Macro_dom-like"/>
</dbReference>
<evidence type="ECO:0000313" key="10">
    <source>
        <dbReference type="Proteomes" id="UP000317778"/>
    </source>
</evidence>
<dbReference type="AlphaFoldDB" id="A0A532V7J1"/>
<dbReference type="InterPro" id="IPR023042">
    <property type="entry name" value="Peptidase_M17_leu_NH2_pept"/>
</dbReference>
<dbReference type="HAMAP" id="MF_00181">
    <property type="entry name" value="Cytosol_peptidase_M17"/>
    <property type="match status" value="1"/>
</dbReference>
<keyword evidence="4 7" id="KW-0031">Aminopeptidase</keyword>
<feature type="binding site" evidence="7">
    <location>
        <position position="268"/>
    </location>
    <ligand>
        <name>Mn(2+)</name>
        <dbReference type="ChEBI" id="CHEBI:29035"/>
        <label>2</label>
    </ligand>
</feature>